<dbReference type="Proteomes" id="UP000237105">
    <property type="component" value="Unassembled WGS sequence"/>
</dbReference>
<evidence type="ECO:0000256" key="1">
    <source>
        <dbReference type="ARBA" id="ARBA00004123"/>
    </source>
</evidence>
<dbReference type="InterPro" id="IPR036322">
    <property type="entry name" value="WD40_repeat_dom_sf"/>
</dbReference>
<dbReference type="Pfam" id="PF00400">
    <property type="entry name" value="WD40"/>
    <property type="match status" value="1"/>
</dbReference>
<dbReference type="Gene3D" id="2.130.10.10">
    <property type="entry name" value="YVTN repeat-like/Quinoprotein amine dehydrogenase"/>
    <property type="match status" value="1"/>
</dbReference>
<comment type="caution">
    <text evidence="5">The sequence shown here is derived from an EMBL/GenBank/DDBJ whole genome shotgun (WGS) entry which is preliminary data.</text>
</comment>
<evidence type="ECO:0000256" key="2">
    <source>
        <dbReference type="ARBA" id="ARBA00022664"/>
    </source>
</evidence>
<dbReference type="GO" id="GO:0003723">
    <property type="term" value="F:RNA binding"/>
    <property type="evidence" value="ECO:0007669"/>
    <property type="project" value="TreeGrafter"/>
</dbReference>
<gene>
    <name evidence="5" type="ORF">PanWU01x14_238470</name>
</gene>
<dbReference type="InterPro" id="IPR044633">
    <property type="entry name" value="CstF1-like"/>
</dbReference>
<dbReference type="GO" id="GO:0031124">
    <property type="term" value="P:mRNA 3'-end processing"/>
    <property type="evidence" value="ECO:0007669"/>
    <property type="project" value="InterPro"/>
</dbReference>
<keyword evidence="3" id="KW-0539">Nucleus</keyword>
<dbReference type="InterPro" id="IPR001680">
    <property type="entry name" value="WD40_rpt"/>
</dbReference>
<accession>A0A2P5BHQ2</accession>
<dbReference type="SUPFAM" id="SSF50978">
    <property type="entry name" value="WD40 repeat-like"/>
    <property type="match status" value="1"/>
</dbReference>
<evidence type="ECO:0000313" key="6">
    <source>
        <dbReference type="Proteomes" id="UP000237105"/>
    </source>
</evidence>
<protein>
    <recommendedName>
        <fullName evidence="4">Cleavage stimulation factor 50 kDa subunit</fullName>
    </recommendedName>
</protein>
<reference evidence="6" key="1">
    <citation type="submission" date="2016-06" db="EMBL/GenBank/DDBJ databases">
        <title>Parallel loss of symbiosis genes in relatives of nitrogen-fixing non-legume Parasponia.</title>
        <authorList>
            <person name="Van Velzen R."/>
            <person name="Holmer R."/>
            <person name="Bu F."/>
            <person name="Rutten L."/>
            <person name="Van Zeijl A."/>
            <person name="Liu W."/>
            <person name="Santuari L."/>
            <person name="Cao Q."/>
            <person name="Sharma T."/>
            <person name="Shen D."/>
            <person name="Roswanjaya Y."/>
            <person name="Wardhani T."/>
            <person name="Kalhor M.S."/>
            <person name="Jansen J."/>
            <person name="Van den Hoogen J."/>
            <person name="Gungor B."/>
            <person name="Hartog M."/>
            <person name="Hontelez J."/>
            <person name="Verver J."/>
            <person name="Yang W.-C."/>
            <person name="Schijlen E."/>
            <person name="Repin R."/>
            <person name="Schilthuizen M."/>
            <person name="Schranz E."/>
            <person name="Heidstra R."/>
            <person name="Miyata K."/>
            <person name="Fedorova E."/>
            <person name="Kohlen W."/>
            <person name="Bisseling T."/>
            <person name="Smit S."/>
            <person name="Geurts R."/>
        </authorList>
    </citation>
    <scope>NUCLEOTIDE SEQUENCE [LARGE SCALE GENOMIC DNA]</scope>
    <source>
        <strain evidence="6">cv. WU1-14</strain>
    </source>
</reference>
<evidence type="ECO:0000256" key="3">
    <source>
        <dbReference type="ARBA" id="ARBA00023242"/>
    </source>
</evidence>
<dbReference type="OrthoDB" id="538223at2759"/>
<evidence type="ECO:0000313" key="5">
    <source>
        <dbReference type="EMBL" id="PON48318.1"/>
    </source>
</evidence>
<keyword evidence="6" id="KW-1185">Reference proteome</keyword>
<dbReference type="GO" id="GO:0005848">
    <property type="term" value="C:mRNA cleavage stimulating factor complex"/>
    <property type="evidence" value="ECO:0007669"/>
    <property type="project" value="InterPro"/>
</dbReference>
<evidence type="ECO:0000256" key="4">
    <source>
        <dbReference type="ARBA" id="ARBA00029851"/>
    </source>
</evidence>
<dbReference type="EMBL" id="JXTB01000279">
    <property type="protein sequence ID" value="PON48318.1"/>
    <property type="molecule type" value="Genomic_DNA"/>
</dbReference>
<name>A0A2P5BHQ2_PARAD</name>
<organism evidence="5 6">
    <name type="scientific">Parasponia andersonii</name>
    <name type="common">Sponia andersonii</name>
    <dbReference type="NCBI Taxonomy" id="3476"/>
    <lineage>
        <taxon>Eukaryota</taxon>
        <taxon>Viridiplantae</taxon>
        <taxon>Streptophyta</taxon>
        <taxon>Embryophyta</taxon>
        <taxon>Tracheophyta</taxon>
        <taxon>Spermatophyta</taxon>
        <taxon>Magnoliopsida</taxon>
        <taxon>eudicotyledons</taxon>
        <taxon>Gunneridae</taxon>
        <taxon>Pentapetalae</taxon>
        <taxon>rosids</taxon>
        <taxon>fabids</taxon>
        <taxon>Rosales</taxon>
        <taxon>Cannabaceae</taxon>
        <taxon>Parasponia</taxon>
    </lineage>
</organism>
<dbReference type="PANTHER" id="PTHR44133">
    <property type="entry name" value="CLEAVAGE STIMULATION FACTOR SUBUNIT 1"/>
    <property type="match status" value="1"/>
</dbReference>
<dbReference type="STRING" id="3476.A0A2P5BHQ2"/>
<comment type="subcellular location">
    <subcellularLocation>
        <location evidence="1">Nucleus</location>
    </subcellularLocation>
</comment>
<proteinExistence type="predicted"/>
<dbReference type="AlphaFoldDB" id="A0A2P5BHQ2"/>
<keyword evidence="2" id="KW-0507">mRNA processing</keyword>
<dbReference type="InterPro" id="IPR015943">
    <property type="entry name" value="WD40/YVTN_repeat-like_dom_sf"/>
</dbReference>
<dbReference type="PANTHER" id="PTHR44133:SF2">
    <property type="entry name" value="CLEAVAGE STIMULATION FACTOR SUBUNIT 1"/>
    <property type="match status" value="1"/>
</dbReference>
<sequence>MMLPDARDGPVRSPINDLYFHPENNILISGAKDHTIKCFDISKMTAKRAFRVFQDMHNVCSASFHPFGDFLLAGNFICYNCSFGVSGAIHQVRYAAEVLLNQAPRIFHQTRFCKAISLALTDASSSPTSKLRFFHAFLENHPTCCQTDGMDRSRKM</sequence>